<organism evidence="1">
    <name type="scientific">marine sediment metagenome</name>
    <dbReference type="NCBI Taxonomy" id="412755"/>
    <lineage>
        <taxon>unclassified sequences</taxon>
        <taxon>metagenomes</taxon>
        <taxon>ecological metagenomes</taxon>
    </lineage>
</organism>
<accession>X1E8P5</accession>
<comment type="caution">
    <text evidence="1">The sequence shown here is derived from an EMBL/GenBank/DDBJ whole genome shotgun (WGS) entry which is preliminary data.</text>
</comment>
<gene>
    <name evidence="1" type="ORF">S01H4_60079</name>
</gene>
<feature type="non-terminal residue" evidence="1">
    <location>
        <position position="152"/>
    </location>
</feature>
<sequence length="152" mass="17457">MKAKNPSNEELIESLKLSLLDDEGKIKISELKALQGGNELEIKVLRSFLKTEDFSFYFTTLDEFFAYLFLLLDFLTLQEFYDVLHCFKEKKLKTEIKENLFDIDIETFKSYPSSFDAEEVESTVIDIEWSESGANYTPVAIIEPVLIAGSTV</sequence>
<name>X1E8P5_9ZZZZ</name>
<evidence type="ECO:0000313" key="1">
    <source>
        <dbReference type="EMBL" id="GAH13534.1"/>
    </source>
</evidence>
<dbReference type="AlphaFoldDB" id="X1E8P5"/>
<proteinExistence type="predicted"/>
<dbReference type="EMBL" id="BART01035344">
    <property type="protein sequence ID" value="GAH13534.1"/>
    <property type="molecule type" value="Genomic_DNA"/>
</dbReference>
<protein>
    <submittedName>
        <fullName evidence="1">Uncharacterized protein</fullName>
    </submittedName>
</protein>
<reference evidence="1" key="1">
    <citation type="journal article" date="2014" name="Front. Microbiol.">
        <title>High frequency of phylogenetically diverse reductive dehalogenase-homologous genes in deep subseafloor sedimentary metagenomes.</title>
        <authorList>
            <person name="Kawai M."/>
            <person name="Futagami T."/>
            <person name="Toyoda A."/>
            <person name="Takaki Y."/>
            <person name="Nishi S."/>
            <person name="Hori S."/>
            <person name="Arai W."/>
            <person name="Tsubouchi T."/>
            <person name="Morono Y."/>
            <person name="Uchiyama I."/>
            <person name="Ito T."/>
            <person name="Fujiyama A."/>
            <person name="Inagaki F."/>
            <person name="Takami H."/>
        </authorList>
    </citation>
    <scope>NUCLEOTIDE SEQUENCE</scope>
    <source>
        <strain evidence="1">Expedition CK06-06</strain>
    </source>
</reference>